<reference evidence="5 6" key="1">
    <citation type="submission" date="2023-08" db="EMBL/GenBank/DDBJ databases">
        <title>Black Yeasts Isolated from many extreme environments.</title>
        <authorList>
            <person name="Coleine C."/>
            <person name="Stajich J.E."/>
            <person name="Selbmann L."/>
        </authorList>
    </citation>
    <scope>NUCLEOTIDE SEQUENCE [LARGE SCALE GENOMIC DNA]</scope>
    <source>
        <strain evidence="5 6">CCFEE 6328</strain>
    </source>
</reference>
<dbReference type="SUPFAM" id="SSF47473">
    <property type="entry name" value="EF-hand"/>
    <property type="match status" value="1"/>
</dbReference>
<feature type="chain" id="PRO_5045831944" description="EF-hand domain-containing protein" evidence="3">
    <location>
        <begin position="25"/>
        <end position="188"/>
    </location>
</feature>
<dbReference type="Gene3D" id="1.10.238.10">
    <property type="entry name" value="EF-hand"/>
    <property type="match status" value="1"/>
</dbReference>
<evidence type="ECO:0000259" key="4">
    <source>
        <dbReference type="PROSITE" id="PS50222"/>
    </source>
</evidence>
<dbReference type="Proteomes" id="UP001345691">
    <property type="component" value="Unassembled WGS sequence"/>
</dbReference>
<accession>A0ABR0JJW3</accession>
<keyword evidence="1" id="KW-0106">Calcium</keyword>
<comment type="caution">
    <text evidence="5">The sequence shown here is derived from an EMBL/GenBank/DDBJ whole genome shotgun (WGS) entry which is preliminary data.</text>
</comment>
<keyword evidence="6" id="KW-1185">Reference proteome</keyword>
<feature type="compositionally biased region" description="Low complexity" evidence="2">
    <location>
        <begin position="88"/>
        <end position="104"/>
    </location>
</feature>
<name>A0ABR0JJW3_9EURO</name>
<dbReference type="InterPro" id="IPR011992">
    <property type="entry name" value="EF-hand-dom_pair"/>
</dbReference>
<organism evidence="5 6">
    <name type="scientific">Exophiala sideris</name>
    <dbReference type="NCBI Taxonomy" id="1016849"/>
    <lineage>
        <taxon>Eukaryota</taxon>
        <taxon>Fungi</taxon>
        <taxon>Dikarya</taxon>
        <taxon>Ascomycota</taxon>
        <taxon>Pezizomycotina</taxon>
        <taxon>Eurotiomycetes</taxon>
        <taxon>Chaetothyriomycetidae</taxon>
        <taxon>Chaetothyriales</taxon>
        <taxon>Herpotrichiellaceae</taxon>
        <taxon>Exophiala</taxon>
    </lineage>
</organism>
<evidence type="ECO:0000256" key="3">
    <source>
        <dbReference type="SAM" id="SignalP"/>
    </source>
</evidence>
<dbReference type="PROSITE" id="PS50222">
    <property type="entry name" value="EF_HAND_2"/>
    <property type="match status" value="1"/>
</dbReference>
<dbReference type="EMBL" id="JAVRRF010000004">
    <property type="protein sequence ID" value="KAK5065957.1"/>
    <property type="molecule type" value="Genomic_DNA"/>
</dbReference>
<protein>
    <recommendedName>
        <fullName evidence="4">EF-hand domain-containing protein</fullName>
    </recommendedName>
</protein>
<evidence type="ECO:0000256" key="1">
    <source>
        <dbReference type="ARBA" id="ARBA00022837"/>
    </source>
</evidence>
<feature type="domain" description="EF-hand" evidence="4">
    <location>
        <begin position="158"/>
        <end position="188"/>
    </location>
</feature>
<feature type="region of interest" description="Disordered" evidence="2">
    <location>
        <begin position="84"/>
        <end position="104"/>
    </location>
</feature>
<evidence type="ECO:0000313" key="6">
    <source>
        <dbReference type="Proteomes" id="UP001345691"/>
    </source>
</evidence>
<gene>
    <name evidence="5" type="ORF">LTR69_002474</name>
</gene>
<evidence type="ECO:0000313" key="5">
    <source>
        <dbReference type="EMBL" id="KAK5065957.1"/>
    </source>
</evidence>
<proteinExistence type="predicted"/>
<keyword evidence="3" id="KW-0732">Signal</keyword>
<evidence type="ECO:0000256" key="2">
    <source>
        <dbReference type="SAM" id="MobiDB-lite"/>
    </source>
</evidence>
<feature type="signal peptide" evidence="3">
    <location>
        <begin position="1"/>
        <end position="24"/>
    </location>
</feature>
<sequence>MFSNFLALLLGSLTLGSFIASTLAECCPPRPCSPFTSWCSSTQGVEVFGCCGIGPCNIFCCNCDNGCVYFDHCPGTSEKRDVTWPDWSGTPPATTSTAGTSASSNATCSPSASAEDCVLAKFDILDTNDDHKLSILEVLVGWVLVWGAGGESDMTDPADVAYLVEKFEKYDTNGDGYLTLAECAERLA</sequence>
<dbReference type="InterPro" id="IPR002048">
    <property type="entry name" value="EF_hand_dom"/>
</dbReference>
<dbReference type="PROSITE" id="PS00018">
    <property type="entry name" value="EF_HAND_1"/>
    <property type="match status" value="1"/>
</dbReference>
<dbReference type="InterPro" id="IPR018247">
    <property type="entry name" value="EF_Hand_1_Ca_BS"/>
</dbReference>